<evidence type="ECO:0000313" key="2">
    <source>
        <dbReference type="EMBL" id="MFB9995074.1"/>
    </source>
</evidence>
<dbReference type="EMBL" id="JBHLYR010000079">
    <property type="protein sequence ID" value="MFB9995074.1"/>
    <property type="molecule type" value="Genomic_DNA"/>
</dbReference>
<protein>
    <submittedName>
        <fullName evidence="2">Uncharacterized protein</fullName>
    </submittedName>
</protein>
<name>A0ABV6B5M7_9DEIO</name>
<feature type="region of interest" description="Disordered" evidence="1">
    <location>
        <begin position="1"/>
        <end position="75"/>
    </location>
</feature>
<reference evidence="2 3" key="1">
    <citation type="submission" date="2024-09" db="EMBL/GenBank/DDBJ databases">
        <authorList>
            <person name="Sun Q."/>
            <person name="Mori K."/>
        </authorList>
    </citation>
    <scope>NUCLEOTIDE SEQUENCE [LARGE SCALE GENOMIC DNA]</scope>
    <source>
        <strain evidence="2 3">JCM 13503</strain>
    </source>
</reference>
<dbReference type="RefSeq" id="WP_380016654.1">
    <property type="nucleotide sequence ID" value="NZ_JBHLYR010000079.1"/>
</dbReference>
<evidence type="ECO:0000256" key="1">
    <source>
        <dbReference type="SAM" id="MobiDB-lite"/>
    </source>
</evidence>
<feature type="compositionally biased region" description="Polar residues" evidence="1">
    <location>
        <begin position="59"/>
        <end position="75"/>
    </location>
</feature>
<feature type="compositionally biased region" description="Polar residues" evidence="1">
    <location>
        <begin position="21"/>
        <end position="31"/>
    </location>
</feature>
<keyword evidence="3" id="KW-1185">Reference proteome</keyword>
<dbReference type="Proteomes" id="UP001589733">
    <property type="component" value="Unassembled WGS sequence"/>
</dbReference>
<gene>
    <name evidence="2" type="ORF">ACFFLM_24290</name>
</gene>
<feature type="compositionally biased region" description="Basic and acidic residues" evidence="1">
    <location>
        <begin position="1"/>
        <end position="15"/>
    </location>
</feature>
<evidence type="ECO:0000313" key="3">
    <source>
        <dbReference type="Proteomes" id="UP001589733"/>
    </source>
</evidence>
<accession>A0ABV6B5M7</accession>
<organism evidence="2 3">
    <name type="scientific">Deinococcus oregonensis</name>
    <dbReference type="NCBI Taxonomy" id="1805970"/>
    <lineage>
        <taxon>Bacteria</taxon>
        <taxon>Thermotogati</taxon>
        <taxon>Deinococcota</taxon>
        <taxon>Deinococci</taxon>
        <taxon>Deinococcales</taxon>
        <taxon>Deinococcaceae</taxon>
        <taxon>Deinococcus</taxon>
    </lineage>
</organism>
<proteinExistence type="predicted"/>
<comment type="caution">
    <text evidence="2">The sequence shown here is derived from an EMBL/GenBank/DDBJ whole genome shotgun (WGS) entry which is preliminary data.</text>
</comment>
<sequence length="75" mass="7893">MMTQHDAQDKGHADGGDVSAETGQLSETEAQQMGAENGRGARQEQGAQASEEYVDEHISGTNDPAAKNSTTSRES</sequence>